<organism evidence="7 8">
    <name type="scientific">Rhizophlyctis rosea</name>
    <dbReference type="NCBI Taxonomy" id="64517"/>
    <lineage>
        <taxon>Eukaryota</taxon>
        <taxon>Fungi</taxon>
        <taxon>Fungi incertae sedis</taxon>
        <taxon>Chytridiomycota</taxon>
        <taxon>Chytridiomycota incertae sedis</taxon>
        <taxon>Chytridiomycetes</taxon>
        <taxon>Rhizophlyctidales</taxon>
        <taxon>Rhizophlyctidaceae</taxon>
        <taxon>Rhizophlyctis</taxon>
    </lineage>
</organism>
<dbReference type="NCBIfam" id="NF005601">
    <property type="entry name" value="PRK07337.1"/>
    <property type="match status" value="1"/>
</dbReference>
<reference evidence="7" key="1">
    <citation type="submission" date="2020-05" db="EMBL/GenBank/DDBJ databases">
        <title>Phylogenomic resolution of chytrid fungi.</title>
        <authorList>
            <person name="Stajich J.E."/>
            <person name="Amses K."/>
            <person name="Simmons R."/>
            <person name="Seto K."/>
            <person name="Myers J."/>
            <person name="Bonds A."/>
            <person name="Quandt C.A."/>
            <person name="Barry K."/>
            <person name="Liu P."/>
            <person name="Grigoriev I."/>
            <person name="Longcore J.E."/>
            <person name="James T.Y."/>
        </authorList>
    </citation>
    <scope>NUCLEOTIDE SEQUENCE</scope>
    <source>
        <strain evidence="7">JEL0318</strain>
    </source>
</reference>
<dbReference type="InterPro" id="IPR050596">
    <property type="entry name" value="AspAT/PAT-like"/>
</dbReference>
<dbReference type="InterPro" id="IPR004839">
    <property type="entry name" value="Aminotransferase_I/II_large"/>
</dbReference>
<evidence type="ECO:0000313" key="8">
    <source>
        <dbReference type="Proteomes" id="UP001212841"/>
    </source>
</evidence>
<dbReference type="PANTHER" id="PTHR46383:SF2">
    <property type="entry name" value="AMINOTRANSFERASE"/>
    <property type="match status" value="1"/>
</dbReference>
<dbReference type="Gene3D" id="3.40.640.10">
    <property type="entry name" value="Type I PLP-dependent aspartate aminotransferase-like (Major domain)"/>
    <property type="match status" value="1"/>
</dbReference>
<evidence type="ECO:0000256" key="5">
    <source>
        <dbReference type="ARBA" id="ARBA00022898"/>
    </source>
</evidence>
<comment type="caution">
    <text evidence="7">The sequence shown here is derived from an EMBL/GenBank/DDBJ whole genome shotgun (WGS) entry which is preliminary data.</text>
</comment>
<dbReference type="GO" id="GO:0008483">
    <property type="term" value="F:transaminase activity"/>
    <property type="evidence" value="ECO:0007669"/>
    <property type="project" value="UniProtKB-KW"/>
</dbReference>
<dbReference type="Pfam" id="PF00155">
    <property type="entry name" value="Aminotran_1_2"/>
    <property type="match status" value="1"/>
</dbReference>
<evidence type="ECO:0000256" key="3">
    <source>
        <dbReference type="ARBA" id="ARBA00022576"/>
    </source>
</evidence>
<keyword evidence="5" id="KW-0663">Pyridoxal phosphate</keyword>
<dbReference type="Proteomes" id="UP001212841">
    <property type="component" value="Unassembled WGS sequence"/>
</dbReference>
<protein>
    <recommendedName>
        <fullName evidence="6">Aminotransferase class I/classII large domain-containing protein</fullName>
    </recommendedName>
</protein>
<name>A0AAD5SHL8_9FUNG</name>
<proteinExistence type="inferred from homology"/>
<evidence type="ECO:0000256" key="2">
    <source>
        <dbReference type="ARBA" id="ARBA00007441"/>
    </source>
</evidence>
<feature type="domain" description="Aminotransferase class I/classII large" evidence="6">
    <location>
        <begin position="44"/>
        <end position="395"/>
    </location>
</feature>
<dbReference type="GO" id="GO:0030170">
    <property type="term" value="F:pyridoxal phosphate binding"/>
    <property type="evidence" value="ECO:0007669"/>
    <property type="project" value="InterPro"/>
</dbReference>
<dbReference type="CDD" id="cd00609">
    <property type="entry name" value="AAT_like"/>
    <property type="match status" value="1"/>
</dbReference>
<dbReference type="GO" id="GO:0006520">
    <property type="term" value="P:amino acid metabolic process"/>
    <property type="evidence" value="ECO:0007669"/>
    <property type="project" value="InterPro"/>
</dbReference>
<gene>
    <name evidence="7" type="ORF">HK097_001533</name>
</gene>
<comment type="similarity">
    <text evidence="2">Belongs to the class-I pyridoxal-phosphate-dependent aminotransferase family.</text>
</comment>
<dbReference type="InterPro" id="IPR015421">
    <property type="entry name" value="PyrdxlP-dep_Trfase_major"/>
</dbReference>
<keyword evidence="3" id="KW-0032">Aminotransferase</keyword>
<keyword evidence="4" id="KW-0808">Transferase</keyword>
<accession>A0AAD5SHL8</accession>
<sequence length="424" mass="46112">MADKADSTPTTMTKTLASRLANIVPFHVMELQKMAAALEADGKSIIHLGIGEPDFTAPPQVIEAATVAMQNGHLQYTPALGILPLRQAISDHYRDVYGVEVGAERIVITAGASGALLLACAALVEKGSEVLMPDPCYPCNRHFVAAFEGRSKCVPCGPESRFQLTDNMVKNHWGPDTKGVLLASPSNPTGTSIPPSTLSSIINTVHSKNGFVIVDEIYGGLTYTNDSPKPFTALSLSSDIIIINSFSKYFHMTGWRLGYLIIPAALLPAIEKLSQNLFICPSVIAQHAALACFQPSTLCTYSARLAELATRRAFIIPALKSLGWEIPVEPDGAFYVYCDVSRWTADADSLTREILRDVGVVVVPGMDFGVWGAKKYVRVSYAQRMEKLGEAVERLRGFFEGRRPLRGEGLVKDDVRHEGMVVEE</sequence>
<evidence type="ECO:0000313" key="7">
    <source>
        <dbReference type="EMBL" id="KAJ3054555.1"/>
    </source>
</evidence>
<dbReference type="EMBL" id="JADGJD010000130">
    <property type="protein sequence ID" value="KAJ3054555.1"/>
    <property type="molecule type" value="Genomic_DNA"/>
</dbReference>
<comment type="cofactor">
    <cofactor evidence="1">
        <name>pyridoxal 5'-phosphate</name>
        <dbReference type="ChEBI" id="CHEBI:597326"/>
    </cofactor>
</comment>
<evidence type="ECO:0000256" key="4">
    <source>
        <dbReference type="ARBA" id="ARBA00022679"/>
    </source>
</evidence>
<evidence type="ECO:0000259" key="6">
    <source>
        <dbReference type="Pfam" id="PF00155"/>
    </source>
</evidence>
<evidence type="ECO:0000256" key="1">
    <source>
        <dbReference type="ARBA" id="ARBA00001933"/>
    </source>
</evidence>
<dbReference type="SUPFAM" id="SSF53383">
    <property type="entry name" value="PLP-dependent transferases"/>
    <property type="match status" value="1"/>
</dbReference>
<keyword evidence="8" id="KW-1185">Reference proteome</keyword>
<dbReference type="InterPro" id="IPR015424">
    <property type="entry name" value="PyrdxlP-dep_Trfase"/>
</dbReference>
<dbReference type="AlphaFoldDB" id="A0AAD5SHL8"/>
<dbReference type="PANTHER" id="PTHR46383">
    <property type="entry name" value="ASPARTATE AMINOTRANSFERASE"/>
    <property type="match status" value="1"/>
</dbReference>